<evidence type="ECO:0000313" key="3">
    <source>
        <dbReference type="Proteomes" id="UP000266340"/>
    </source>
</evidence>
<reference evidence="2 3" key="1">
    <citation type="submission" date="2018-09" db="EMBL/GenBank/DDBJ databases">
        <title>Cohnella cavernae sp. nov., isolated from a karst cave.</title>
        <authorList>
            <person name="Zhu H."/>
        </authorList>
    </citation>
    <scope>NUCLEOTIDE SEQUENCE [LARGE SCALE GENOMIC DNA]</scope>
    <source>
        <strain evidence="2 3">K2E09-144</strain>
    </source>
</reference>
<keyword evidence="3" id="KW-1185">Reference proteome</keyword>
<name>A0A398CHA4_9BACL</name>
<comment type="caution">
    <text evidence="2">The sequence shown here is derived from an EMBL/GenBank/DDBJ whole genome shotgun (WGS) entry which is preliminary data.</text>
</comment>
<dbReference type="InterPro" id="IPR045361">
    <property type="entry name" value="CIS_tube_prot_N"/>
</dbReference>
<dbReference type="Pfam" id="PF19266">
    <property type="entry name" value="CIS_tube"/>
    <property type="match status" value="1"/>
</dbReference>
<dbReference type="Pfam" id="PF01476">
    <property type="entry name" value="LysM"/>
    <property type="match status" value="1"/>
</dbReference>
<evidence type="ECO:0000259" key="1">
    <source>
        <dbReference type="PROSITE" id="PS51782"/>
    </source>
</evidence>
<dbReference type="Proteomes" id="UP000266340">
    <property type="component" value="Unassembled WGS sequence"/>
</dbReference>
<feature type="domain" description="LysM" evidence="1">
    <location>
        <begin position="157"/>
        <end position="204"/>
    </location>
</feature>
<accession>A0A398CHA4</accession>
<sequence length="208" mass="23518">MSLTKAKIIIIKSNSQETVDVLFNPNEYVLQSGNTFSWQTIPGLQSPIAQFVSGEATTLTMDLFFDTYEKGTDVRAHTAKVTGLLNVDRDLHAPPLCRFVWGSLDFKGVAEKVSQRFTMFLNSGIPVRATLNVTFRAVQSMTEQYQNVPRQSADRTKQKTLKQDEQLWMLAAEEYEDPSHWRAIAEANGIDNPRKLPVGRKLTIPRLE</sequence>
<proteinExistence type="predicted"/>
<dbReference type="PROSITE" id="PS51782">
    <property type="entry name" value="LYSM"/>
    <property type="match status" value="1"/>
</dbReference>
<evidence type="ECO:0000313" key="2">
    <source>
        <dbReference type="EMBL" id="RIE02586.1"/>
    </source>
</evidence>
<dbReference type="InterPro" id="IPR036779">
    <property type="entry name" value="LysM_dom_sf"/>
</dbReference>
<dbReference type="EMBL" id="QXJM01000039">
    <property type="protein sequence ID" value="RIE02586.1"/>
    <property type="molecule type" value="Genomic_DNA"/>
</dbReference>
<dbReference type="InterPro" id="IPR018392">
    <property type="entry name" value="LysM"/>
</dbReference>
<gene>
    <name evidence="2" type="ORF">D3H35_18050</name>
</gene>
<organism evidence="2 3">
    <name type="scientific">Cohnella faecalis</name>
    <dbReference type="NCBI Taxonomy" id="2315694"/>
    <lineage>
        <taxon>Bacteria</taxon>
        <taxon>Bacillati</taxon>
        <taxon>Bacillota</taxon>
        <taxon>Bacilli</taxon>
        <taxon>Bacillales</taxon>
        <taxon>Paenibacillaceae</taxon>
        <taxon>Cohnella</taxon>
    </lineage>
</organism>
<dbReference type="Gene3D" id="3.10.350.10">
    <property type="entry name" value="LysM domain"/>
    <property type="match status" value="1"/>
</dbReference>
<dbReference type="AlphaFoldDB" id="A0A398CHA4"/>
<dbReference type="RefSeq" id="WP_119150624.1">
    <property type="nucleotide sequence ID" value="NZ_JBHSOV010000026.1"/>
</dbReference>
<protein>
    <submittedName>
        <fullName evidence="2">LysM peptidoglycan-binding domain-containing protein</fullName>
    </submittedName>
</protein>
<dbReference type="OrthoDB" id="9815939at2"/>